<gene>
    <name evidence="4" type="ORF">A1353_18520</name>
</gene>
<dbReference type="InterPro" id="IPR038718">
    <property type="entry name" value="SNF2-like_sf"/>
</dbReference>
<dbReference type="PANTHER" id="PTHR45766:SF6">
    <property type="entry name" value="SWI_SNF-RELATED MATRIX-ASSOCIATED ACTIN-DEPENDENT REGULATOR OF CHROMATIN SUBFAMILY A-LIKE PROTEIN 1"/>
    <property type="match status" value="1"/>
</dbReference>
<dbReference type="GO" id="GO:0016787">
    <property type="term" value="F:hydrolase activity"/>
    <property type="evidence" value="ECO:0007669"/>
    <property type="project" value="UniProtKB-KW"/>
</dbReference>
<evidence type="ECO:0000313" key="4">
    <source>
        <dbReference type="EMBL" id="OAI01240.1"/>
    </source>
</evidence>
<dbReference type="SUPFAM" id="SSF52540">
    <property type="entry name" value="P-loop containing nucleoside triphosphate hydrolases"/>
    <property type="match status" value="2"/>
</dbReference>
<dbReference type="Gene3D" id="3.40.50.300">
    <property type="entry name" value="P-loop containing nucleotide triphosphate hydrolases"/>
    <property type="match status" value="1"/>
</dbReference>
<dbReference type="GO" id="GO:0004386">
    <property type="term" value="F:helicase activity"/>
    <property type="evidence" value="ECO:0007669"/>
    <property type="project" value="UniProtKB-KW"/>
</dbReference>
<protein>
    <submittedName>
        <fullName evidence="4">NgoFVII family restriction endonuclease</fullName>
    </submittedName>
</protein>
<evidence type="ECO:0000256" key="1">
    <source>
        <dbReference type="ARBA" id="ARBA00022801"/>
    </source>
</evidence>
<keyword evidence="4" id="KW-0255">Endonuclease</keyword>
<dbReference type="Gene3D" id="3.30.870.10">
    <property type="entry name" value="Endonuclease Chain A"/>
    <property type="match status" value="1"/>
</dbReference>
<keyword evidence="1" id="KW-0378">Hydrolase</keyword>
<dbReference type="InterPro" id="IPR019065">
    <property type="entry name" value="RE_NgoFVII_N"/>
</dbReference>
<dbReference type="Proteomes" id="UP000077763">
    <property type="component" value="Unassembled WGS sequence"/>
</dbReference>
<dbReference type="InterPro" id="IPR001650">
    <property type="entry name" value="Helicase_C-like"/>
</dbReference>
<feature type="domain" description="Helicase ATP-binding" evidence="2">
    <location>
        <begin position="267"/>
        <end position="405"/>
    </location>
</feature>
<evidence type="ECO:0000313" key="5">
    <source>
        <dbReference type="Proteomes" id="UP000077763"/>
    </source>
</evidence>
<dbReference type="CDD" id="cd09178">
    <property type="entry name" value="PLDc_N_Snf2_like"/>
    <property type="match status" value="1"/>
</dbReference>
<keyword evidence="4" id="KW-0540">Nuclease</keyword>
<evidence type="ECO:0000259" key="2">
    <source>
        <dbReference type="PROSITE" id="PS51192"/>
    </source>
</evidence>
<organism evidence="4 5">
    <name type="scientific">Methylomonas methanica</name>
    <dbReference type="NCBI Taxonomy" id="421"/>
    <lineage>
        <taxon>Bacteria</taxon>
        <taxon>Pseudomonadati</taxon>
        <taxon>Pseudomonadota</taxon>
        <taxon>Gammaproteobacteria</taxon>
        <taxon>Methylococcales</taxon>
        <taxon>Methylococcaceae</taxon>
        <taxon>Methylomonas</taxon>
    </lineage>
</organism>
<dbReference type="SMART" id="SM00487">
    <property type="entry name" value="DEXDc"/>
    <property type="match status" value="1"/>
</dbReference>
<dbReference type="PROSITE" id="PS51192">
    <property type="entry name" value="HELICASE_ATP_BIND_1"/>
    <property type="match status" value="1"/>
</dbReference>
<dbReference type="Gene3D" id="3.40.50.10810">
    <property type="entry name" value="Tandem AAA-ATPase domain"/>
    <property type="match status" value="2"/>
</dbReference>
<evidence type="ECO:0000259" key="3">
    <source>
        <dbReference type="PROSITE" id="PS51194"/>
    </source>
</evidence>
<dbReference type="SMART" id="SM00490">
    <property type="entry name" value="HELICc"/>
    <property type="match status" value="1"/>
</dbReference>
<dbReference type="InterPro" id="IPR049730">
    <property type="entry name" value="SNF2/RAD54-like_C"/>
</dbReference>
<accession>A0A177M874</accession>
<name>A0A177M874_METMH</name>
<dbReference type="Pfam" id="PF09565">
    <property type="entry name" value="RE_NgoFVII"/>
    <property type="match status" value="1"/>
</dbReference>
<comment type="caution">
    <text evidence="4">The sequence shown here is derived from an EMBL/GenBank/DDBJ whole genome shotgun (WGS) entry which is preliminary data.</text>
</comment>
<proteinExistence type="predicted"/>
<dbReference type="CDD" id="cd18793">
    <property type="entry name" value="SF2_C_SNF"/>
    <property type="match status" value="1"/>
</dbReference>
<dbReference type="EMBL" id="LUUH01000071">
    <property type="protein sequence ID" value="OAI01240.1"/>
    <property type="molecule type" value="Genomic_DNA"/>
</dbReference>
<dbReference type="Pfam" id="PF00271">
    <property type="entry name" value="Helicase_C"/>
    <property type="match status" value="1"/>
</dbReference>
<dbReference type="GO" id="GO:0004519">
    <property type="term" value="F:endonuclease activity"/>
    <property type="evidence" value="ECO:0007669"/>
    <property type="project" value="UniProtKB-KW"/>
</dbReference>
<dbReference type="RefSeq" id="WP_064037654.1">
    <property type="nucleotide sequence ID" value="NZ_LUUH01000071.1"/>
</dbReference>
<dbReference type="InterPro" id="IPR027417">
    <property type="entry name" value="P-loop_NTPase"/>
</dbReference>
<sequence>MPRIFDNIETLLLPALQETLDVAERADFCVGYFNLRGWRHLSGHVDKWAGEEGHCCRLLVGMHISPSDELRQALSLRENDPVLDNQTALREKRRIAEEFRQQLTFGVPTNDDEAALRQLSEQIRARKLVVKVYLRHPLHAKLYLLYRQDANNPVTGFLGSSNLTLAGLAKQGELNVDVLEHDACNKLVDWFEDRWRDRWCIDISKELADIIDESWAGERLVPPYYVYLKIAFHLAQEARAGLSEFRIPSIFGDTLFDFQVAAVKIAAHHLNKRGGVLIGDVVGLGKSMMATALAKVFEDDYNTETLIICPKNLVSMWEDYAHRYRLHAKVLPLSKVLTELPEKTRRYRLVLIDESHNLRNKEGKRWKVIRDYIERNESLTVLLSATPYNKTYRDLSAQLALFLNQDSDIGIRPEKLLAALGGEHEFIRRHQCSVRSLAAFDKSEIADDWRDLMRLYMVRRTRGFIMQHYAREDDRGKYLLFSDGRKSYFPKRVPKNLNFKIDDTNPSDPYARFYSDPVVNAINELILPRYGLGNYVAPNPKAPPTPHQAKTIEGLSRAGTRLMGFCRTNLFKRLESAGPAFILSVERHILRNFIVLHAIENGLDIPLGTQGAELLDTRHYDEDPDGLFGDDNGDEDATDLTTTNGLRTEADYRARAASAYAAYSGALKNRFKWLPGTLFIKALSTDLLADTQSLLHLLRLCGEWQANADSKLAALIDLINHRHPKEKLLVFTQFADTARYLKAQLDTLGIQQAEEATGQSVDPTSLAWRFSPESNGKREQVKKADELRILIASDVLSEGQNLQDAHIIVNYDLPWAIIRLIQRAGRVDRIGQQSDTILCYSFVPADGVERLINLRARVRQRLIENAEVVGSDESFFDDEGTDEQSLVDIYNEKSGLLDDDGDSEVDLASYAYQIWKNATDADPSLTTKIEAMPNVVYATKAHVHNPASPNGVLVYMRTAQGNDALAWVDETGKSVTQSQLTILKAAACAADTPALPRTEHHHSLTQQGLAHIVEEEKSFGGALGRPSGARFKIFERLKRFREQLGDQRDLFITDEFVRRIDRVMEEIYRYPLFQSATDSLNRQLKAGIGDHQLLDLIFSLRDDERLCAIDDQDQQREPKLICSMGLA</sequence>
<dbReference type="AlphaFoldDB" id="A0A177M874"/>
<dbReference type="PROSITE" id="PS51194">
    <property type="entry name" value="HELICASE_CTER"/>
    <property type="match status" value="1"/>
</dbReference>
<dbReference type="PANTHER" id="PTHR45766">
    <property type="entry name" value="DNA ANNEALING HELICASE AND ENDONUCLEASE ZRANB3 FAMILY MEMBER"/>
    <property type="match status" value="1"/>
</dbReference>
<dbReference type="InterPro" id="IPR014001">
    <property type="entry name" value="Helicase_ATP-bd"/>
</dbReference>
<feature type="domain" description="Helicase C-terminal" evidence="3">
    <location>
        <begin position="711"/>
        <end position="874"/>
    </location>
</feature>
<reference evidence="4 5" key="1">
    <citation type="submission" date="2016-03" db="EMBL/GenBank/DDBJ databases">
        <authorList>
            <person name="Ploux O."/>
        </authorList>
    </citation>
    <scope>NUCLEOTIDE SEQUENCE [LARGE SCALE GENOMIC DNA]</scope>
    <source>
        <strain evidence="4 5">R-45371</strain>
    </source>
</reference>